<evidence type="ECO:0000313" key="2">
    <source>
        <dbReference type="EMBL" id="CRH04734.1"/>
    </source>
</evidence>
<name>A0A1S7LF56_MAGMO</name>
<keyword evidence="1" id="KW-0472">Membrane</keyword>
<dbReference type="Gene3D" id="3.30.1330.60">
    <property type="entry name" value="OmpA-like domain"/>
    <property type="match status" value="1"/>
</dbReference>
<dbReference type="EMBL" id="LO017727">
    <property type="protein sequence ID" value="CRH04734.1"/>
    <property type="molecule type" value="Genomic_DNA"/>
</dbReference>
<organism evidence="2">
    <name type="scientific">Magnetococcus massalia (strain MO-1)</name>
    <dbReference type="NCBI Taxonomy" id="451514"/>
    <lineage>
        <taxon>Bacteria</taxon>
        <taxon>Pseudomonadati</taxon>
        <taxon>Pseudomonadota</taxon>
        <taxon>Magnetococcia</taxon>
        <taxon>Magnetococcales</taxon>
        <taxon>Magnetococcaceae</taxon>
        <taxon>Magnetococcus</taxon>
    </lineage>
</organism>
<gene>
    <name evidence="2" type="ORF">MAGMO_0530</name>
</gene>
<evidence type="ECO:0008006" key="3">
    <source>
        <dbReference type="Google" id="ProtNLM"/>
    </source>
</evidence>
<reference evidence="2" key="1">
    <citation type="submission" date="2015-04" db="EMBL/GenBank/DDBJ databases">
        <authorList>
            <person name="Syromyatnikov M.Y."/>
            <person name="Popov V.N."/>
        </authorList>
    </citation>
    <scope>NUCLEOTIDE SEQUENCE</scope>
    <source>
        <strain evidence="2">MO-1</strain>
    </source>
</reference>
<protein>
    <recommendedName>
        <fullName evidence="3">OmpA-like domain-containing protein</fullName>
    </recommendedName>
</protein>
<keyword evidence="1" id="KW-1133">Transmembrane helix</keyword>
<evidence type="ECO:0000256" key="1">
    <source>
        <dbReference type="SAM" id="Phobius"/>
    </source>
</evidence>
<accession>A0A1S7LF56</accession>
<keyword evidence="1" id="KW-0812">Transmembrane</keyword>
<sequence>MRGYEKGFLFIVVELLALLLVVAIFLFLLLDLEQSAVTKLTRPASSGQAVQPGEPEKPTLAVKEAVCPEPPEPIVKVERIYHEDPSRLALQDLLGRISQGLKASGITHKVDSQAASIFLPDLFLFPAGRVSLAKDKLDELGQVVTVLKTVLPCFSIDAPGLNCVGEPGKVLLEGVYVEGHSPQSAVGKPRFKGNWNVAMKRGFSLFSSMIKSDPLLNGLRGSQGHGLFKVAGVAANHDVRSEGRRVELRFVMQQTMPMAAETIQPQP</sequence>
<dbReference type="AlphaFoldDB" id="A0A1S7LF56"/>
<feature type="transmembrane region" description="Helical" evidence="1">
    <location>
        <begin position="7"/>
        <end position="30"/>
    </location>
</feature>
<proteinExistence type="predicted"/>
<dbReference type="InterPro" id="IPR036737">
    <property type="entry name" value="OmpA-like_sf"/>
</dbReference>